<evidence type="ECO:0000256" key="16">
    <source>
        <dbReference type="ARBA" id="ARBA00032853"/>
    </source>
</evidence>
<evidence type="ECO:0000256" key="11">
    <source>
        <dbReference type="ARBA" id="ARBA00022842"/>
    </source>
</evidence>
<feature type="transmembrane region" description="Helical" evidence="19">
    <location>
        <begin position="198"/>
        <end position="215"/>
    </location>
</feature>
<feature type="transmembrane region" description="Helical" evidence="19">
    <location>
        <begin position="30"/>
        <end position="49"/>
    </location>
</feature>
<keyword evidence="11 19" id="KW-0460">Magnesium</keyword>
<dbReference type="GO" id="GO:0009236">
    <property type="term" value="P:cobalamin biosynthetic process"/>
    <property type="evidence" value="ECO:0007669"/>
    <property type="project" value="UniProtKB-UniRule"/>
</dbReference>
<evidence type="ECO:0000256" key="19">
    <source>
        <dbReference type="HAMAP-Rule" id="MF_00719"/>
    </source>
</evidence>
<dbReference type="Pfam" id="PF02654">
    <property type="entry name" value="CobS"/>
    <property type="match status" value="1"/>
</dbReference>
<keyword evidence="13 19" id="KW-0472">Membrane</keyword>
<dbReference type="NCBIfam" id="NF001279">
    <property type="entry name" value="PRK00235.2-1"/>
    <property type="match status" value="1"/>
</dbReference>
<comment type="similarity">
    <text evidence="4 19">Belongs to the CobS family.</text>
</comment>
<sequence length="249" mass="24854">MNAVRLAISWLTVLPVRGPETVDRVVAGRAIALAPLVGALLGAGAAGLLLALDRLGASSLLAGLAVIGALALLTRGMHLDGLADTMDGLGSYGTPERARQIMKSGGAGPFGVAAIVFSIGVQAFSFAALAEAGHWFAVALAVAAGRVAVVLACRKGIDAAPDTNFGALVAGTQSPLTAIGWAIATLAAATLATPDHRWQGPLAVLLALAAAAVLVRHTVRRFAGLSGDTLGATLELTVALTAAVISLHP</sequence>
<evidence type="ECO:0000256" key="10">
    <source>
        <dbReference type="ARBA" id="ARBA00022692"/>
    </source>
</evidence>
<reference evidence="20 21" key="1">
    <citation type="journal article" date="2019" name="ACS Chem. Biol.">
        <title>Identification and Mobilization of a Cryptic Antibiotic Biosynthesis Gene Locus from a Human-Pathogenic Nocardia Isolate.</title>
        <authorList>
            <person name="Herisse M."/>
            <person name="Ishida K."/>
            <person name="Porter J.L."/>
            <person name="Howden B."/>
            <person name="Hertweck C."/>
            <person name="Stinear T.P."/>
            <person name="Pidot S.J."/>
        </authorList>
    </citation>
    <scope>NUCLEOTIDE SEQUENCE [LARGE SCALE GENOMIC DNA]</scope>
    <source>
        <strain evidence="20 21">AUSMDU00024985</strain>
    </source>
</reference>
<dbReference type="EMBL" id="CP046171">
    <property type="protein sequence ID" value="QIS02785.1"/>
    <property type="molecule type" value="Genomic_DNA"/>
</dbReference>
<evidence type="ECO:0000256" key="5">
    <source>
        <dbReference type="ARBA" id="ARBA00013200"/>
    </source>
</evidence>
<evidence type="ECO:0000256" key="14">
    <source>
        <dbReference type="ARBA" id="ARBA00025228"/>
    </source>
</evidence>
<dbReference type="HAMAP" id="MF_00719">
    <property type="entry name" value="CobS"/>
    <property type="match status" value="1"/>
</dbReference>
<comment type="catalytic activity">
    <reaction evidence="18 19">
        <text>alpha-ribazole 5'-phosphate + adenosylcob(III)inamide-GDP = adenosylcob(III)alamin 5'-phosphate + GMP + H(+)</text>
        <dbReference type="Rhea" id="RHEA:23560"/>
        <dbReference type="ChEBI" id="CHEBI:15378"/>
        <dbReference type="ChEBI" id="CHEBI:57918"/>
        <dbReference type="ChEBI" id="CHEBI:58115"/>
        <dbReference type="ChEBI" id="CHEBI:60487"/>
        <dbReference type="ChEBI" id="CHEBI:60493"/>
        <dbReference type="EC" id="2.7.8.26"/>
    </reaction>
</comment>
<feature type="transmembrane region" description="Helical" evidence="19">
    <location>
        <begin position="107"/>
        <end position="129"/>
    </location>
</feature>
<evidence type="ECO:0000313" key="21">
    <source>
        <dbReference type="Proteomes" id="UP000501705"/>
    </source>
</evidence>
<name>A0A6G9XPE0_NOCBR</name>
<evidence type="ECO:0000256" key="1">
    <source>
        <dbReference type="ARBA" id="ARBA00001946"/>
    </source>
</evidence>
<dbReference type="Proteomes" id="UP000501705">
    <property type="component" value="Chromosome"/>
</dbReference>
<comment type="catalytic activity">
    <reaction evidence="17 19">
        <text>alpha-ribazole + adenosylcob(III)inamide-GDP = adenosylcob(III)alamin + GMP + H(+)</text>
        <dbReference type="Rhea" id="RHEA:16049"/>
        <dbReference type="ChEBI" id="CHEBI:10329"/>
        <dbReference type="ChEBI" id="CHEBI:15378"/>
        <dbReference type="ChEBI" id="CHEBI:18408"/>
        <dbReference type="ChEBI" id="CHEBI:58115"/>
        <dbReference type="ChEBI" id="CHEBI:60487"/>
        <dbReference type="EC" id="2.7.8.26"/>
    </reaction>
</comment>
<keyword evidence="9 19" id="KW-0808">Transferase</keyword>
<comment type="cofactor">
    <cofactor evidence="1 19">
        <name>Mg(2+)</name>
        <dbReference type="ChEBI" id="CHEBI:18420"/>
    </cofactor>
</comment>
<comment type="subcellular location">
    <subcellularLocation>
        <location evidence="2 19">Cell membrane</location>
        <topology evidence="2 19">Multi-pass membrane protein</topology>
    </subcellularLocation>
</comment>
<accession>A0A6G9XPE0</accession>
<feature type="transmembrane region" description="Helical" evidence="19">
    <location>
        <begin position="135"/>
        <end position="153"/>
    </location>
</feature>
<dbReference type="PANTHER" id="PTHR34148:SF1">
    <property type="entry name" value="ADENOSYLCOBINAMIDE-GDP RIBAZOLETRANSFERASE"/>
    <property type="match status" value="1"/>
</dbReference>
<evidence type="ECO:0000256" key="15">
    <source>
        <dbReference type="ARBA" id="ARBA00032605"/>
    </source>
</evidence>
<dbReference type="UniPathway" id="UPA00148">
    <property type="reaction ID" value="UER00238"/>
</dbReference>
<evidence type="ECO:0000256" key="17">
    <source>
        <dbReference type="ARBA" id="ARBA00048623"/>
    </source>
</evidence>
<feature type="transmembrane region" description="Helical" evidence="19">
    <location>
        <begin position="55"/>
        <end position="73"/>
    </location>
</feature>
<evidence type="ECO:0000256" key="18">
    <source>
        <dbReference type="ARBA" id="ARBA00049504"/>
    </source>
</evidence>
<organism evidence="20 21">
    <name type="scientific">Nocardia brasiliensis</name>
    <dbReference type="NCBI Taxonomy" id="37326"/>
    <lineage>
        <taxon>Bacteria</taxon>
        <taxon>Bacillati</taxon>
        <taxon>Actinomycetota</taxon>
        <taxon>Actinomycetes</taxon>
        <taxon>Mycobacteriales</taxon>
        <taxon>Nocardiaceae</taxon>
        <taxon>Nocardia</taxon>
    </lineage>
</organism>
<keyword evidence="10 19" id="KW-0812">Transmembrane</keyword>
<evidence type="ECO:0000256" key="13">
    <source>
        <dbReference type="ARBA" id="ARBA00023136"/>
    </source>
</evidence>
<keyword evidence="7 19" id="KW-1003">Cell membrane</keyword>
<evidence type="ECO:0000256" key="7">
    <source>
        <dbReference type="ARBA" id="ARBA00022475"/>
    </source>
</evidence>
<evidence type="ECO:0000256" key="8">
    <source>
        <dbReference type="ARBA" id="ARBA00022573"/>
    </source>
</evidence>
<protein>
    <recommendedName>
        <fullName evidence="6 19">Adenosylcobinamide-GDP ribazoletransferase</fullName>
        <ecNumber evidence="5 19">2.7.8.26</ecNumber>
    </recommendedName>
    <alternativeName>
        <fullName evidence="16 19">Cobalamin synthase</fullName>
    </alternativeName>
    <alternativeName>
        <fullName evidence="15 19">Cobalamin-5'-phosphate synthase</fullName>
    </alternativeName>
</protein>
<evidence type="ECO:0000313" key="20">
    <source>
        <dbReference type="EMBL" id="QIS02785.1"/>
    </source>
</evidence>
<dbReference type="RefSeq" id="WP_167461865.1">
    <property type="nucleotide sequence ID" value="NZ_CP046171.1"/>
</dbReference>
<dbReference type="GO" id="GO:0005886">
    <property type="term" value="C:plasma membrane"/>
    <property type="evidence" value="ECO:0007669"/>
    <property type="project" value="UniProtKB-SubCell"/>
</dbReference>
<dbReference type="GO" id="GO:0008818">
    <property type="term" value="F:cobalamin 5'-phosphate synthase activity"/>
    <property type="evidence" value="ECO:0007669"/>
    <property type="project" value="UniProtKB-UniRule"/>
</dbReference>
<dbReference type="EC" id="2.7.8.26" evidence="5 19"/>
<evidence type="ECO:0000256" key="4">
    <source>
        <dbReference type="ARBA" id="ARBA00010561"/>
    </source>
</evidence>
<dbReference type="InterPro" id="IPR003805">
    <property type="entry name" value="CobS"/>
</dbReference>
<dbReference type="AlphaFoldDB" id="A0A6G9XPE0"/>
<dbReference type="GO" id="GO:0051073">
    <property type="term" value="F:adenosylcobinamide-GDP ribazoletransferase activity"/>
    <property type="evidence" value="ECO:0007669"/>
    <property type="project" value="UniProtKB-UniRule"/>
</dbReference>
<proteinExistence type="inferred from homology"/>
<evidence type="ECO:0000256" key="2">
    <source>
        <dbReference type="ARBA" id="ARBA00004651"/>
    </source>
</evidence>
<evidence type="ECO:0000256" key="3">
    <source>
        <dbReference type="ARBA" id="ARBA00004663"/>
    </source>
</evidence>
<evidence type="ECO:0000256" key="9">
    <source>
        <dbReference type="ARBA" id="ARBA00022679"/>
    </source>
</evidence>
<comment type="function">
    <text evidence="14 19">Joins adenosylcobinamide-GDP and alpha-ribazole to generate adenosylcobalamin (Ado-cobalamin). Also synthesizes adenosylcobalamin 5'-phosphate from adenosylcobinamide-GDP and alpha-ribazole 5'-phosphate.</text>
</comment>
<keyword evidence="8 19" id="KW-0169">Cobalamin biosynthesis</keyword>
<gene>
    <name evidence="19" type="primary">cobS</name>
    <name evidence="20" type="ORF">F5X71_11030</name>
</gene>
<evidence type="ECO:0000256" key="6">
    <source>
        <dbReference type="ARBA" id="ARBA00015850"/>
    </source>
</evidence>
<feature type="transmembrane region" description="Helical" evidence="19">
    <location>
        <begin position="165"/>
        <end position="192"/>
    </location>
</feature>
<keyword evidence="12 19" id="KW-1133">Transmembrane helix</keyword>
<comment type="pathway">
    <text evidence="3 19">Cofactor biosynthesis; adenosylcobalamin biosynthesis; adenosylcobalamin from cob(II)yrinate a,c-diamide: step 7/7.</text>
</comment>
<dbReference type="PANTHER" id="PTHR34148">
    <property type="entry name" value="ADENOSYLCOBINAMIDE-GDP RIBAZOLETRANSFERASE"/>
    <property type="match status" value="1"/>
</dbReference>
<evidence type="ECO:0000256" key="12">
    <source>
        <dbReference type="ARBA" id="ARBA00022989"/>
    </source>
</evidence>